<dbReference type="GO" id="GO:0000155">
    <property type="term" value="F:phosphorelay sensor kinase activity"/>
    <property type="evidence" value="ECO:0007669"/>
    <property type="project" value="InterPro"/>
</dbReference>
<dbReference type="Proteomes" id="UP000192907">
    <property type="component" value="Unassembled WGS sequence"/>
</dbReference>
<keyword evidence="6 11" id="KW-0418">Kinase</keyword>
<feature type="domain" description="Histidine kinase" evidence="9">
    <location>
        <begin position="259"/>
        <end position="475"/>
    </location>
</feature>
<dbReference type="GO" id="GO:0016020">
    <property type="term" value="C:membrane"/>
    <property type="evidence" value="ECO:0007669"/>
    <property type="project" value="UniProtKB-SubCell"/>
</dbReference>
<dbReference type="CDD" id="cd00075">
    <property type="entry name" value="HATPase"/>
    <property type="match status" value="1"/>
</dbReference>
<keyword evidence="8" id="KW-1133">Transmembrane helix</keyword>
<evidence type="ECO:0000256" key="8">
    <source>
        <dbReference type="SAM" id="Phobius"/>
    </source>
</evidence>
<dbReference type="PROSITE" id="PS50885">
    <property type="entry name" value="HAMP"/>
    <property type="match status" value="1"/>
</dbReference>
<dbReference type="InterPro" id="IPR036097">
    <property type="entry name" value="HisK_dim/P_sf"/>
</dbReference>
<dbReference type="Pfam" id="PF00512">
    <property type="entry name" value="HisKA"/>
    <property type="match status" value="1"/>
</dbReference>
<name>A0A1Y6BYR6_9BACT</name>
<gene>
    <name evidence="11" type="ORF">SAMN06296036_11123</name>
</gene>
<evidence type="ECO:0000256" key="7">
    <source>
        <dbReference type="ARBA" id="ARBA00023012"/>
    </source>
</evidence>
<dbReference type="InterPro" id="IPR003661">
    <property type="entry name" value="HisK_dim/P_dom"/>
</dbReference>
<evidence type="ECO:0000256" key="6">
    <source>
        <dbReference type="ARBA" id="ARBA00022777"/>
    </source>
</evidence>
<dbReference type="PROSITE" id="PS50109">
    <property type="entry name" value="HIS_KIN"/>
    <property type="match status" value="1"/>
</dbReference>
<dbReference type="Gene3D" id="6.10.340.10">
    <property type="match status" value="1"/>
</dbReference>
<accession>A0A1Y6BYR6</accession>
<sequence length="481" mass="54061">MKKFQPPTILHLTLIGFVVVLMPLLLGTIRGFQSLDRMATQHETDMSSIVLLTESTRTIQGNLEDMERSARQYQLLGDPSIRDMFNERYKAAQNALADITLISRGEKLVPIARILLQELEKLEQGINQVDDKDPAFNKELARFERLFFLVQTLNQEGSLFLNERVKDAQGSVEEVSQELVLYVVTLLPLTVALVFLFTSLILKPLRQIDTAIRKLGQGEYDGEFTVQGPVDLQRVAQRLSWLGRQLSESEEEKKRFLRHISHELKTPLSTIKEGIELLEDQIPGKLNEAQQEVVGILSSAATSFQSLINNLLDFNLLRRDPNLHTDVFDMEEIVQDTVNAHKLTAKRKKISLKVEGQALQVRADRSVLRAALDNLVSNAVHYTPKGGYIEINWSPEGQENLVFQVLDSGPGIPQEERHKVFLPFYQGTARKQGPLKGTGLGLSVAKECVESHGGQLQIIDSLIGAHMRVDIPHVIANKELS</sequence>
<keyword evidence="4" id="KW-0597">Phosphoprotein</keyword>
<evidence type="ECO:0000256" key="5">
    <source>
        <dbReference type="ARBA" id="ARBA00022679"/>
    </source>
</evidence>
<dbReference type="SMART" id="SM00388">
    <property type="entry name" value="HisKA"/>
    <property type="match status" value="1"/>
</dbReference>
<evidence type="ECO:0000313" key="11">
    <source>
        <dbReference type="EMBL" id="SMF36369.1"/>
    </source>
</evidence>
<reference evidence="12" key="1">
    <citation type="submission" date="2017-04" db="EMBL/GenBank/DDBJ databases">
        <authorList>
            <person name="Varghese N."/>
            <person name="Submissions S."/>
        </authorList>
    </citation>
    <scope>NUCLEOTIDE SEQUENCE [LARGE SCALE GENOMIC DNA]</scope>
    <source>
        <strain evidence="12">RKEM611</strain>
    </source>
</reference>
<keyword evidence="5" id="KW-0808">Transferase</keyword>
<keyword evidence="12" id="KW-1185">Reference proteome</keyword>
<dbReference type="InterPro" id="IPR050736">
    <property type="entry name" value="Sensor_HK_Regulatory"/>
</dbReference>
<dbReference type="CDD" id="cd00082">
    <property type="entry name" value="HisKA"/>
    <property type="match status" value="1"/>
</dbReference>
<feature type="transmembrane region" description="Helical" evidence="8">
    <location>
        <begin position="179"/>
        <end position="202"/>
    </location>
</feature>
<organism evidence="11 12">
    <name type="scientific">Pseudobacteriovorax antillogorgiicola</name>
    <dbReference type="NCBI Taxonomy" id="1513793"/>
    <lineage>
        <taxon>Bacteria</taxon>
        <taxon>Pseudomonadati</taxon>
        <taxon>Bdellovibrionota</taxon>
        <taxon>Oligoflexia</taxon>
        <taxon>Oligoflexales</taxon>
        <taxon>Pseudobacteriovoracaceae</taxon>
        <taxon>Pseudobacteriovorax</taxon>
    </lineage>
</organism>
<evidence type="ECO:0000259" key="9">
    <source>
        <dbReference type="PROSITE" id="PS50109"/>
    </source>
</evidence>
<dbReference type="EC" id="2.7.13.3" evidence="3"/>
<dbReference type="AlphaFoldDB" id="A0A1Y6BYR6"/>
<evidence type="ECO:0000256" key="3">
    <source>
        <dbReference type="ARBA" id="ARBA00012438"/>
    </source>
</evidence>
<dbReference type="OrthoDB" id="5289801at2"/>
<comment type="subcellular location">
    <subcellularLocation>
        <location evidence="2">Membrane</location>
    </subcellularLocation>
</comment>
<keyword evidence="8" id="KW-0472">Membrane</keyword>
<dbReference type="SUPFAM" id="SSF55874">
    <property type="entry name" value="ATPase domain of HSP90 chaperone/DNA topoisomerase II/histidine kinase"/>
    <property type="match status" value="1"/>
</dbReference>
<dbReference type="Gene3D" id="3.30.565.10">
    <property type="entry name" value="Histidine kinase-like ATPase, C-terminal domain"/>
    <property type="match status" value="1"/>
</dbReference>
<evidence type="ECO:0000259" key="10">
    <source>
        <dbReference type="PROSITE" id="PS50885"/>
    </source>
</evidence>
<comment type="catalytic activity">
    <reaction evidence="1">
        <text>ATP + protein L-histidine = ADP + protein N-phospho-L-histidine.</text>
        <dbReference type="EC" id="2.7.13.3"/>
    </reaction>
</comment>
<dbReference type="RefSeq" id="WP_132320243.1">
    <property type="nucleotide sequence ID" value="NZ_FWZT01000011.1"/>
</dbReference>
<feature type="transmembrane region" description="Helical" evidence="8">
    <location>
        <begin position="12"/>
        <end position="32"/>
    </location>
</feature>
<dbReference type="STRING" id="1513793.SAMN06296036_11123"/>
<evidence type="ECO:0000256" key="4">
    <source>
        <dbReference type="ARBA" id="ARBA00022553"/>
    </source>
</evidence>
<dbReference type="InterPro" id="IPR004358">
    <property type="entry name" value="Sig_transdc_His_kin-like_C"/>
</dbReference>
<dbReference type="SUPFAM" id="SSF47384">
    <property type="entry name" value="Homodimeric domain of signal transducing histidine kinase"/>
    <property type="match status" value="1"/>
</dbReference>
<dbReference type="InterPro" id="IPR003594">
    <property type="entry name" value="HATPase_dom"/>
</dbReference>
<dbReference type="Pfam" id="PF02518">
    <property type="entry name" value="HATPase_c"/>
    <property type="match status" value="1"/>
</dbReference>
<dbReference type="PRINTS" id="PR00344">
    <property type="entry name" value="BCTRLSENSOR"/>
</dbReference>
<dbReference type="SMART" id="SM00387">
    <property type="entry name" value="HATPase_c"/>
    <property type="match status" value="1"/>
</dbReference>
<evidence type="ECO:0000256" key="2">
    <source>
        <dbReference type="ARBA" id="ARBA00004370"/>
    </source>
</evidence>
<evidence type="ECO:0000256" key="1">
    <source>
        <dbReference type="ARBA" id="ARBA00000085"/>
    </source>
</evidence>
<dbReference type="EMBL" id="FWZT01000011">
    <property type="protein sequence ID" value="SMF36369.1"/>
    <property type="molecule type" value="Genomic_DNA"/>
</dbReference>
<protein>
    <recommendedName>
        <fullName evidence="3">histidine kinase</fullName>
        <ecNumber evidence="3">2.7.13.3</ecNumber>
    </recommendedName>
</protein>
<keyword evidence="7" id="KW-0902">Two-component regulatory system</keyword>
<dbReference type="PANTHER" id="PTHR43711">
    <property type="entry name" value="TWO-COMPONENT HISTIDINE KINASE"/>
    <property type="match status" value="1"/>
</dbReference>
<feature type="domain" description="HAMP" evidence="10">
    <location>
        <begin position="199"/>
        <end position="251"/>
    </location>
</feature>
<keyword evidence="8" id="KW-0812">Transmembrane</keyword>
<dbReference type="InterPro" id="IPR036890">
    <property type="entry name" value="HATPase_C_sf"/>
</dbReference>
<dbReference type="InterPro" id="IPR003660">
    <property type="entry name" value="HAMP_dom"/>
</dbReference>
<dbReference type="InterPro" id="IPR005467">
    <property type="entry name" value="His_kinase_dom"/>
</dbReference>
<dbReference type="PANTHER" id="PTHR43711:SF28">
    <property type="entry name" value="SENSOR HISTIDINE KINASE YXDK"/>
    <property type="match status" value="1"/>
</dbReference>
<proteinExistence type="predicted"/>
<evidence type="ECO:0000313" key="12">
    <source>
        <dbReference type="Proteomes" id="UP000192907"/>
    </source>
</evidence>
<dbReference type="Gene3D" id="1.10.287.130">
    <property type="match status" value="1"/>
</dbReference>